<feature type="region of interest" description="Disordered" evidence="1">
    <location>
        <begin position="30"/>
        <end position="143"/>
    </location>
</feature>
<name>A0A316VFX8_9BASI</name>
<dbReference type="CDD" id="cd00254">
    <property type="entry name" value="LT-like"/>
    <property type="match status" value="1"/>
</dbReference>
<feature type="domain" description="Transglycosylase SLT" evidence="3">
    <location>
        <begin position="224"/>
        <end position="322"/>
    </location>
</feature>
<dbReference type="AlphaFoldDB" id="A0A316VFX8"/>
<evidence type="ECO:0000313" key="5">
    <source>
        <dbReference type="Proteomes" id="UP000245771"/>
    </source>
</evidence>
<evidence type="ECO:0000256" key="1">
    <source>
        <dbReference type="SAM" id="MobiDB-lite"/>
    </source>
</evidence>
<dbReference type="InterPro" id="IPR008258">
    <property type="entry name" value="Transglycosylase_SLT_dom_1"/>
</dbReference>
<sequence>MKHSSFSMVRVFALSVFILLAMTHLSEGLDKRSVHSPHIRRKQDHKHDKNDKHHHKPDKHKDDHGKDHKHDGKKDKDHHKGKPKDDHPKGKPKDDHHKDKNDKDSGNNSKGQKSKGGNQGDDNDNKKSGLNLDLTTKGGKKGGLGIGIGVGGLLTDVFHGAQCPKPNANKQSPNGKIGFLNCGLNTPGGWDPPPVQLKQVKVMPGPQAIKQPAFKACAKYYKHFKAASDKYGIPEIVLMSFAMQESSCKPYTHGANGEIGMMQVTPQNCKDLGVQPQDSWDPHTNVDLGARMFMKNLNQSGGNVLLAVGSYNGWEKGMTKQSAENTQYGCMAQKNLDYLNQFMNGWIQGKDGHSKEFLVYNNLAKCHGHN</sequence>
<feature type="compositionally biased region" description="Basic and acidic residues" evidence="1">
    <location>
        <begin position="83"/>
        <end position="105"/>
    </location>
</feature>
<evidence type="ECO:0000256" key="2">
    <source>
        <dbReference type="SAM" id="SignalP"/>
    </source>
</evidence>
<accession>A0A316VFX8</accession>
<dbReference type="InterPro" id="IPR023346">
    <property type="entry name" value="Lysozyme-like_dom_sf"/>
</dbReference>
<proteinExistence type="predicted"/>
<evidence type="ECO:0000259" key="3">
    <source>
        <dbReference type="Pfam" id="PF01464"/>
    </source>
</evidence>
<feature type="signal peptide" evidence="2">
    <location>
        <begin position="1"/>
        <end position="28"/>
    </location>
</feature>
<organism evidence="4 5">
    <name type="scientific">Meira miltonrushii</name>
    <dbReference type="NCBI Taxonomy" id="1280837"/>
    <lineage>
        <taxon>Eukaryota</taxon>
        <taxon>Fungi</taxon>
        <taxon>Dikarya</taxon>
        <taxon>Basidiomycota</taxon>
        <taxon>Ustilaginomycotina</taxon>
        <taxon>Exobasidiomycetes</taxon>
        <taxon>Exobasidiales</taxon>
        <taxon>Brachybasidiaceae</taxon>
        <taxon>Meira</taxon>
    </lineage>
</organism>
<feature type="compositionally biased region" description="Basic residues" evidence="1">
    <location>
        <begin position="34"/>
        <end position="44"/>
    </location>
</feature>
<dbReference type="Proteomes" id="UP000245771">
    <property type="component" value="Unassembled WGS sequence"/>
</dbReference>
<dbReference type="EMBL" id="KZ819602">
    <property type="protein sequence ID" value="PWN36519.1"/>
    <property type="molecule type" value="Genomic_DNA"/>
</dbReference>
<reference evidence="4 5" key="1">
    <citation type="journal article" date="2018" name="Mol. Biol. Evol.">
        <title>Broad Genomic Sampling Reveals a Smut Pathogenic Ancestry of the Fungal Clade Ustilaginomycotina.</title>
        <authorList>
            <person name="Kijpornyongpan T."/>
            <person name="Mondo S.J."/>
            <person name="Barry K."/>
            <person name="Sandor L."/>
            <person name="Lee J."/>
            <person name="Lipzen A."/>
            <person name="Pangilinan J."/>
            <person name="LaButti K."/>
            <person name="Hainaut M."/>
            <person name="Henrissat B."/>
            <person name="Grigoriev I.V."/>
            <person name="Spatafora J.W."/>
            <person name="Aime M.C."/>
        </authorList>
    </citation>
    <scope>NUCLEOTIDE SEQUENCE [LARGE SCALE GENOMIC DNA]</scope>
    <source>
        <strain evidence="4 5">MCA 3882</strain>
    </source>
</reference>
<dbReference type="OrthoDB" id="2537480at2759"/>
<dbReference type="Pfam" id="PF01464">
    <property type="entry name" value="SLT"/>
    <property type="match status" value="1"/>
</dbReference>
<keyword evidence="5" id="KW-1185">Reference proteome</keyword>
<feature type="compositionally biased region" description="Basic and acidic residues" evidence="1">
    <location>
        <begin position="59"/>
        <end position="75"/>
    </location>
</feature>
<gene>
    <name evidence="4" type="ORF">FA14DRAFT_183055</name>
</gene>
<protein>
    <submittedName>
        <fullName evidence="4">Lysozyme-like protein</fullName>
    </submittedName>
</protein>
<evidence type="ECO:0000313" key="4">
    <source>
        <dbReference type="EMBL" id="PWN36519.1"/>
    </source>
</evidence>
<dbReference type="RefSeq" id="XP_025356821.1">
    <property type="nucleotide sequence ID" value="XM_025501280.1"/>
</dbReference>
<dbReference type="GeneID" id="37023061"/>
<dbReference type="Gene3D" id="1.10.530.10">
    <property type="match status" value="1"/>
</dbReference>
<dbReference type="InParanoid" id="A0A316VFX8"/>
<dbReference type="SUPFAM" id="SSF53955">
    <property type="entry name" value="Lysozyme-like"/>
    <property type="match status" value="1"/>
</dbReference>
<keyword evidence="2" id="KW-0732">Signal</keyword>
<feature type="chain" id="PRO_5016332771" evidence="2">
    <location>
        <begin position="29"/>
        <end position="370"/>
    </location>
</feature>